<evidence type="ECO:0000256" key="3">
    <source>
        <dbReference type="ARBA" id="ARBA00022729"/>
    </source>
</evidence>
<keyword evidence="3 7" id="KW-0732">Signal</keyword>
<dbReference type="GO" id="GO:0030288">
    <property type="term" value="C:outer membrane-bounded periplasmic space"/>
    <property type="evidence" value="ECO:0007669"/>
    <property type="project" value="InterPro"/>
</dbReference>
<dbReference type="Proteomes" id="UP000503464">
    <property type="component" value="Chromosome"/>
</dbReference>
<dbReference type="Pfam" id="PF00345">
    <property type="entry name" value="PapD_N"/>
    <property type="match status" value="1"/>
</dbReference>
<comment type="subcellular location">
    <subcellularLocation>
        <location evidence="1 6">Periplasm</location>
    </subcellularLocation>
</comment>
<dbReference type="AlphaFoldDB" id="A0AAE7JUU7"/>
<proteinExistence type="inferred from homology"/>
<evidence type="ECO:0000313" key="11">
    <source>
        <dbReference type="Proteomes" id="UP000503464"/>
    </source>
</evidence>
<evidence type="ECO:0000313" key="10">
    <source>
        <dbReference type="EMBL" id="QKJ60511.1"/>
    </source>
</evidence>
<feature type="domain" description="Pili assembly chaperone C-terminal" evidence="9">
    <location>
        <begin position="172"/>
        <end position="239"/>
    </location>
</feature>
<evidence type="ECO:0000256" key="2">
    <source>
        <dbReference type="ARBA" id="ARBA00007399"/>
    </source>
</evidence>
<dbReference type="InterPro" id="IPR050643">
    <property type="entry name" value="Periplasmic_pilus_chap"/>
</dbReference>
<dbReference type="RefSeq" id="WP_161739172.1">
    <property type="nucleotide sequence ID" value="NZ_CP054160.3"/>
</dbReference>
<feature type="chain" id="PRO_5042219253" evidence="7">
    <location>
        <begin position="23"/>
        <end position="247"/>
    </location>
</feature>
<dbReference type="Gene3D" id="2.60.40.10">
    <property type="entry name" value="Immunoglobulins"/>
    <property type="match status" value="2"/>
</dbReference>
<dbReference type="InterPro" id="IPR001829">
    <property type="entry name" value="Pili_assmbl_chaperone_bac"/>
</dbReference>
<dbReference type="InterPro" id="IPR036316">
    <property type="entry name" value="Pili_assmbl_chap_C_dom_sf"/>
</dbReference>
<dbReference type="InterPro" id="IPR013783">
    <property type="entry name" value="Ig-like_fold"/>
</dbReference>
<dbReference type="PRINTS" id="PR00969">
    <property type="entry name" value="CHAPERONPILI"/>
</dbReference>
<comment type="similarity">
    <text evidence="2 6">Belongs to the periplasmic pilus chaperone family.</text>
</comment>
<feature type="signal peptide" evidence="7">
    <location>
        <begin position="1"/>
        <end position="22"/>
    </location>
</feature>
<feature type="domain" description="Pili assembly chaperone N-terminal" evidence="8">
    <location>
        <begin position="24"/>
        <end position="146"/>
    </location>
</feature>
<dbReference type="InterPro" id="IPR018046">
    <property type="entry name" value="Pili_assmbl_chaperone_CS"/>
</dbReference>
<organism evidence="10 11">
    <name type="scientific">Serratia fonticola</name>
    <dbReference type="NCBI Taxonomy" id="47917"/>
    <lineage>
        <taxon>Bacteria</taxon>
        <taxon>Pseudomonadati</taxon>
        <taxon>Pseudomonadota</taxon>
        <taxon>Gammaproteobacteria</taxon>
        <taxon>Enterobacterales</taxon>
        <taxon>Yersiniaceae</taxon>
        <taxon>Serratia</taxon>
    </lineage>
</organism>
<reference evidence="11" key="1">
    <citation type="submission" date="2020-03" db="EMBL/GenBank/DDBJ databases">
        <title>Genome sequences of seven Enterobacteriaceae strains isolated from Canadian wastewater treatment facilities.</title>
        <authorList>
            <person name="Huang H."/>
            <person name="Chmara J.T."/>
            <person name="Duceppe M.-O."/>
        </authorList>
    </citation>
    <scope>NUCLEOTIDE SEQUENCE [LARGE SCALE GENOMIC DNA]</scope>
    <source>
        <strain evidence="11">Biosolid 3</strain>
    </source>
</reference>
<sequence length="247" mass="27494">MKKIVCTLLLLGGLLPAMLAQAGIIASATRVIFREGDNEKSLMLLNTNEYPIVVQTWVDDGDVNAAPEQSTAPFVSLPAVFSMQPKTMKGLRLIYNQQSLPTDRESVFWINLYEIPPTRPVIPPLQPSVTMAMNTQMKIFYRPKAVVAAEKDAPKPVFTLKKEDNHYVLQCDNPSPVYLSFSRLALRIGQQDYPVQQESDMMTPPYGSKQYRINDIVQSGAISSAMVNAAIIDDQGNAVDQQYAVRK</sequence>
<dbReference type="InterPro" id="IPR016148">
    <property type="entry name" value="Pili_assmbl_chaperone_C"/>
</dbReference>
<dbReference type="Pfam" id="PF02753">
    <property type="entry name" value="PapD_C"/>
    <property type="match status" value="1"/>
</dbReference>
<gene>
    <name evidence="10" type="ORF">G9399_22265</name>
</gene>
<dbReference type="SUPFAM" id="SSF49354">
    <property type="entry name" value="PapD-like"/>
    <property type="match status" value="1"/>
</dbReference>
<evidence type="ECO:0000256" key="4">
    <source>
        <dbReference type="ARBA" id="ARBA00022764"/>
    </source>
</evidence>
<keyword evidence="5 6" id="KW-0143">Chaperone</keyword>
<evidence type="ECO:0000256" key="5">
    <source>
        <dbReference type="ARBA" id="ARBA00023186"/>
    </source>
</evidence>
<evidence type="ECO:0000256" key="1">
    <source>
        <dbReference type="ARBA" id="ARBA00004418"/>
    </source>
</evidence>
<dbReference type="GO" id="GO:0071555">
    <property type="term" value="P:cell wall organization"/>
    <property type="evidence" value="ECO:0007669"/>
    <property type="project" value="InterPro"/>
</dbReference>
<evidence type="ECO:0000256" key="6">
    <source>
        <dbReference type="RuleBase" id="RU003918"/>
    </source>
</evidence>
<evidence type="ECO:0000259" key="8">
    <source>
        <dbReference type="Pfam" id="PF00345"/>
    </source>
</evidence>
<keyword evidence="4" id="KW-0574">Periplasm</keyword>
<dbReference type="EMBL" id="CP054160">
    <property type="protein sequence ID" value="QKJ60511.1"/>
    <property type="molecule type" value="Genomic_DNA"/>
</dbReference>
<dbReference type="PANTHER" id="PTHR30251:SF7">
    <property type="entry name" value="FIMBRIAE CHAPARONE"/>
    <property type="match status" value="1"/>
</dbReference>
<evidence type="ECO:0000256" key="7">
    <source>
        <dbReference type="SAM" id="SignalP"/>
    </source>
</evidence>
<dbReference type="InterPro" id="IPR016147">
    <property type="entry name" value="Pili_assmbl_chaperone_N"/>
</dbReference>
<dbReference type="InterPro" id="IPR008962">
    <property type="entry name" value="PapD-like_sf"/>
</dbReference>
<accession>A0AAE7JUU7</accession>
<protein>
    <submittedName>
        <fullName evidence="10">Molecular chaperone</fullName>
    </submittedName>
</protein>
<name>A0AAE7JUU7_SERFO</name>
<dbReference type="PANTHER" id="PTHR30251">
    <property type="entry name" value="PILUS ASSEMBLY CHAPERONE"/>
    <property type="match status" value="1"/>
</dbReference>
<dbReference type="SUPFAM" id="SSF49584">
    <property type="entry name" value="Periplasmic chaperone C-domain"/>
    <property type="match status" value="1"/>
</dbReference>
<evidence type="ECO:0000259" key="9">
    <source>
        <dbReference type="Pfam" id="PF02753"/>
    </source>
</evidence>
<dbReference type="PROSITE" id="PS00635">
    <property type="entry name" value="PILI_CHAPERONE"/>
    <property type="match status" value="1"/>
</dbReference>